<dbReference type="EMBL" id="JAEIOS010000012">
    <property type="protein sequence ID" value="MBI8989594.1"/>
    <property type="molecule type" value="Genomic_DNA"/>
</dbReference>
<accession>A0A934I5G0</accession>
<keyword evidence="3" id="KW-1185">Reference proteome</keyword>
<feature type="compositionally biased region" description="Basic residues" evidence="1">
    <location>
        <begin position="9"/>
        <end position="20"/>
    </location>
</feature>
<dbReference type="Proteomes" id="UP000645966">
    <property type="component" value="Unassembled WGS sequence"/>
</dbReference>
<feature type="region of interest" description="Disordered" evidence="1">
    <location>
        <begin position="1"/>
        <end position="42"/>
    </location>
</feature>
<dbReference type="RefSeq" id="WP_198738626.1">
    <property type="nucleotide sequence ID" value="NZ_JAEIOS010000012.1"/>
</dbReference>
<dbReference type="InterPro" id="IPR045596">
    <property type="entry name" value="DUF6459"/>
</dbReference>
<comment type="caution">
    <text evidence="2">The sequence shown here is derived from an EMBL/GenBank/DDBJ whole genome shotgun (WGS) entry which is preliminary data.</text>
</comment>
<dbReference type="Pfam" id="PF20060">
    <property type="entry name" value="DUF6459"/>
    <property type="match status" value="1"/>
</dbReference>
<sequence>MLSTLPGHVHIKTIPRRGHRPVTPGAGDRPQGTFSPSIPASPEAGRACHRLIVIGLEAAFAVRPPTQLRMAEYSAQVRQLVQIRHRRVLRGRSGKPGRVILTSFHIRREHTIPDSAGTAEKSLLEVCGTAHAVGRRWAFAARVERESPSRPWRMTALRLF</sequence>
<evidence type="ECO:0000256" key="1">
    <source>
        <dbReference type="SAM" id="MobiDB-lite"/>
    </source>
</evidence>
<organism evidence="2 3">
    <name type="scientific">Corynebacterium meridianum</name>
    <dbReference type="NCBI Taxonomy" id="2765363"/>
    <lineage>
        <taxon>Bacteria</taxon>
        <taxon>Bacillati</taxon>
        <taxon>Actinomycetota</taxon>
        <taxon>Actinomycetes</taxon>
        <taxon>Mycobacteriales</taxon>
        <taxon>Corynebacteriaceae</taxon>
        <taxon>Corynebacterium</taxon>
    </lineage>
</organism>
<proteinExistence type="predicted"/>
<dbReference type="AlphaFoldDB" id="A0A934I5G0"/>
<evidence type="ECO:0000313" key="2">
    <source>
        <dbReference type="EMBL" id="MBI8989594.1"/>
    </source>
</evidence>
<evidence type="ECO:0000313" key="3">
    <source>
        <dbReference type="Proteomes" id="UP000645966"/>
    </source>
</evidence>
<name>A0A934I5G0_9CORY</name>
<reference evidence="2" key="1">
    <citation type="submission" date="2020-12" db="EMBL/GenBank/DDBJ databases">
        <title>Genome public.</title>
        <authorList>
            <person name="Sun Q."/>
        </authorList>
    </citation>
    <scope>NUCLEOTIDE SEQUENCE</scope>
    <source>
        <strain evidence="2">CCM 8863</strain>
    </source>
</reference>
<gene>
    <name evidence="2" type="ORF">JDV75_07430</name>
</gene>
<protein>
    <submittedName>
        <fullName evidence="2">Uncharacterized protein</fullName>
    </submittedName>
</protein>